<accession>A0A4P7D7G8</accession>
<evidence type="ECO:0000313" key="5">
    <source>
        <dbReference type="EMBL" id="QBR04138.1"/>
    </source>
</evidence>
<dbReference type="KEGG" id="ppai:E1956_44125"/>
<gene>
    <name evidence="5" type="ORF">E1956_44125</name>
</gene>
<reference evidence="5 6" key="1">
    <citation type="submission" date="2019-03" db="EMBL/GenBank/DDBJ databases">
        <title>Paraburkholderia sp. 7MH5, isolated from subtropical forest soil.</title>
        <authorList>
            <person name="Gao Z.-H."/>
            <person name="Qiu L.-H."/>
        </authorList>
    </citation>
    <scope>NUCLEOTIDE SEQUENCE [LARGE SCALE GENOMIC DNA]</scope>
    <source>
        <strain evidence="5 6">7MH5</strain>
        <plasmid evidence="5 6">unnamed1</plasmid>
    </source>
</reference>
<dbReference type="Pfam" id="PF01047">
    <property type="entry name" value="MarR"/>
    <property type="match status" value="1"/>
</dbReference>
<keyword evidence="3" id="KW-0804">Transcription</keyword>
<organism evidence="5 6">
    <name type="scientific">Paraburkholderia pallida</name>
    <dbReference type="NCBI Taxonomy" id="2547399"/>
    <lineage>
        <taxon>Bacteria</taxon>
        <taxon>Pseudomonadati</taxon>
        <taxon>Pseudomonadota</taxon>
        <taxon>Betaproteobacteria</taxon>
        <taxon>Burkholderiales</taxon>
        <taxon>Burkholderiaceae</taxon>
        <taxon>Paraburkholderia</taxon>
    </lineage>
</organism>
<name>A0A4P7D7G8_9BURK</name>
<dbReference type="SUPFAM" id="SSF46785">
    <property type="entry name" value="Winged helix' DNA-binding domain"/>
    <property type="match status" value="1"/>
</dbReference>
<protein>
    <submittedName>
        <fullName evidence="5">MarR family transcriptional regulator</fullName>
    </submittedName>
</protein>
<dbReference type="PRINTS" id="PR00598">
    <property type="entry name" value="HTHMARR"/>
</dbReference>
<dbReference type="PANTHER" id="PTHR42756:SF1">
    <property type="entry name" value="TRANSCRIPTIONAL REPRESSOR OF EMRAB OPERON"/>
    <property type="match status" value="1"/>
</dbReference>
<geneLocation type="plasmid" evidence="5 6">
    <name>unnamed1</name>
</geneLocation>
<dbReference type="GO" id="GO:0003677">
    <property type="term" value="F:DNA binding"/>
    <property type="evidence" value="ECO:0007669"/>
    <property type="project" value="UniProtKB-KW"/>
</dbReference>
<sequence>MPVTRSPIPTHSQSDEGTGAPLFDETVVLQSEALGFVIRQVHRAFVRKLVEHLAPYDISPAQWTALRALWRKDGYSQVELAQRLHVEKAALTAVLESLEKKELIRRERSNGDKRRWNVYLTRTGRRLEADLLPLASQIDSEALRGFSREQIGHFRQSLLQVLTNLQ</sequence>
<keyword evidence="5" id="KW-0614">Plasmid</keyword>
<dbReference type="AlphaFoldDB" id="A0A4P7D7G8"/>
<evidence type="ECO:0000256" key="1">
    <source>
        <dbReference type="ARBA" id="ARBA00023015"/>
    </source>
</evidence>
<dbReference type="Proteomes" id="UP000295727">
    <property type="component" value="Plasmid unnamed1"/>
</dbReference>
<evidence type="ECO:0000256" key="3">
    <source>
        <dbReference type="ARBA" id="ARBA00023163"/>
    </source>
</evidence>
<dbReference type="OrthoDB" id="6195716at2"/>
<dbReference type="SMART" id="SM00347">
    <property type="entry name" value="HTH_MARR"/>
    <property type="match status" value="1"/>
</dbReference>
<evidence type="ECO:0000256" key="2">
    <source>
        <dbReference type="ARBA" id="ARBA00023125"/>
    </source>
</evidence>
<evidence type="ECO:0000259" key="4">
    <source>
        <dbReference type="PROSITE" id="PS50995"/>
    </source>
</evidence>
<dbReference type="InterPro" id="IPR000835">
    <property type="entry name" value="HTH_MarR-typ"/>
</dbReference>
<feature type="domain" description="HTH marR-type" evidence="4">
    <location>
        <begin position="31"/>
        <end position="163"/>
    </location>
</feature>
<dbReference type="GO" id="GO:0003700">
    <property type="term" value="F:DNA-binding transcription factor activity"/>
    <property type="evidence" value="ECO:0007669"/>
    <property type="project" value="InterPro"/>
</dbReference>
<dbReference type="InterPro" id="IPR036390">
    <property type="entry name" value="WH_DNA-bd_sf"/>
</dbReference>
<proteinExistence type="predicted"/>
<keyword evidence="6" id="KW-1185">Reference proteome</keyword>
<evidence type="ECO:0000313" key="6">
    <source>
        <dbReference type="Proteomes" id="UP000295727"/>
    </source>
</evidence>
<keyword evidence="2" id="KW-0238">DNA-binding</keyword>
<dbReference type="PROSITE" id="PS50995">
    <property type="entry name" value="HTH_MARR_2"/>
    <property type="match status" value="1"/>
</dbReference>
<dbReference type="PANTHER" id="PTHR42756">
    <property type="entry name" value="TRANSCRIPTIONAL REGULATOR, MARR"/>
    <property type="match status" value="1"/>
</dbReference>
<dbReference type="EMBL" id="CP038152">
    <property type="protein sequence ID" value="QBR04138.1"/>
    <property type="molecule type" value="Genomic_DNA"/>
</dbReference>
<keyword evidence="1" id="KW-0805">Transcription regulation</keyword>
<dbReference type="Gene3D" id="1.10.10.10">
    <property type="entry name" value="Winged helix-like DNA-binding domain superfamily/Winged helix DNA-binding domain"/>
    <property type="match status" value="1"/>
</dbReference>
<dbReference type="InterPro" id="IPR036388">
    <property type="entry name" value="WH-like_DNA-bd_sf"/>
</dbReference>
<dbReference type="RefSeq" id="WP_134760232.1">
    <property type="nucleotide sequence ID" value="NZ_CP038152.1"/>
</dbReference>